<gene>
    <name evidence="2" type="ORF">ACFSAG_05355</name>
</gene>
<reference evidence="3" key="1">
    <citation type="journal article" date="2019" name="Int. J. Syst. Evol. Microbiol.">
        <title>The Global Catalogue of Microorganisms (GCM) 10K type strain sequencing project: providing services to taxonomists for standard genome sequencing and annotation.</title>
        <authorList>
            <consortium name="The Broad Institute Genomics Platform"/>
            <consortium name="The Broad Institute Genome Sequencing Center for Infectious Disease"/>
            <person name="Wu L."/>
            <person name="Ma J."/>
        </authorList>
    </citation>
    <scope>NUCLEOTIDE SEQUENCE [LARGE SCALE GENOMIC DNA]</scope>
    <source>
        <strain evidence="3">CGMCC 1.12449</strain>
    </source>
</reference>
<dbReference type="Pfam" id="PF18856">
    <property type="entry name" value="baeRF_family12"/>
    <property type="match status" value="1"/>
</dbReference>
<organism evidence="2 3">
    <name type="scientific">Sphingorhabdus buctiana</name>
    <dbReference type="NCBI Taxonomy" id="1508805"/>
    <lineage>
        <taxon>Bacteria</taxon>
        <taxon>Pseudomonadati</taxon>
        <taxon>Pseudomonadota</taxon>
        <taxon>Alphaproteobacteria</taxon>
        <taxon>Sphingomonadales</taxon>
        <taxon>Sphingomonadaceae</taxon>
        <taxon>Sphingorhabdus</taxon>
    </lineage>
</organism>
<evidence type="ECO:0000256" key="1">
    <source>
        <dbReference type="SAM" id="MobiDB-lite"/>
    </source>
</evidence>
<dbReference type="Proteomes" id="UP001597215">
    <property type="component" value="Unassembled WGS sequence"/>
</dbReference>
<name>A0ABW4MBN2_9SPHN</name>
<dbReference type="InterPro" id="IPR041374">
    <property type="entry name" value="BaeRF_family12"/>
</dbReference>
<evidence type="ECO:0000313" key="3">
    <source>
        <dbReference type="Proteomes" id="UP001597215"/>
    </source>
</evidence>
<comment type="caution">
    <text evidence="2">The sequence shown here is derived from an EMBL/GenBank/DDBJ whole genome shotgun (WGS) entry which is preliminary data.</text>
</comment>
<feature type="region of interest" description="Disordered" evidence="1">
    <location>
        <begin position="35"/>
        <end position="67"/>
    </location>
</feature>
<proteinExistence type="predicted"/>
<protein>
    <submittedName>
        <fullName evidence="2">Host attachment family protein</fullName>
    </submittedName>
</protein>
<keyword evidence="3" id="KW-1185">Reference proteome</keyword>
<feature type="compositionally biased region" description="Basic and acidic residues" evidence="1">
    <location>
        <begin position="35"/>
        <end position="49"/>
    </location>
</feature>
<sequence>MILPHNCLILVTDGRKMLMLRNKGSGDRIELQTERHEMREDRKDREIKTDAPGLTGQSAGFGRPAMEEPDYHQLDEERWAAETTNIINMRALAHEFEQLVVIAPPKTMGELRSHWHKEVEQRIVSEITKEMTDRPLPEIEALLRGASAPPAGGGE</sequence>
<accession>A0ABW4MBN2</accession>
<dbReference type="RefSeq" id="WP_381512166.1">
    <property type="nucleotide sequence ID" value="NZ_JBHUEL010000004.1"/>
</dbReference>
<evidence type="ECO:0000313" key="2">
    <source>
        <dbReference type="EMBL" id="MFD1766265.1"/>
    </source>
</evidence>
<dbReference type="EMBL" id="JBHUEL010000004">
    <property type="protein sequence ID" value="MFD1766265.1"/>
    <property type="molecule type" value="Genomic_DNA"/>
</dbReference>